<dbReference type="Pfam" id="PF04733">
    <property type="entry name" value="Coatomer_E"/>
    <property type="match status" value="1"/>
</dbReference>
<evidence type="ECO:0000313" key="1">
    <source>
        <dbReference type="EMBL" id="TID18174.1"/>
    </source>
</evidence>
<dbReference type="Gene3D" id="1.25.40.10">
    <property type="entry name" value="Tetratricopeptide repeat domain"/>
    <property type="match status" value="1"/>
</dbReference>
<sequence length="310" mass="35209">MYLIPEKELYTIIQQFYSGNYQDITNLNLDVDFDFSNVLYEIQANFYKIRSFIKLNDYTQASSLLQKLDSKIDSNINSNKIDTETANLIKTDIDVLNAFIQFKESNKVNKPLLDSIDTETPSLALIYKNIILNEDSTLPDSPDLDLESYIYSLLKSLPDNSITILSNLKNHYSDALILDFAIAWLGLSQTTIDNNQINIKNSYYFFDELTSSANTDSIKNTISLLASYLKSINLPEANDCLQKIESFDTSLPSWDYSLLINKVALASQSLDSQTRQSLVTELSTKFPNSPYVTDLNEKSQLFDSIIASYN</sequence>
<protein>
    <recommendedName>
        <fullName evidence="3">Coatomer subunit epsilon</fullName>
    </recommendedName>
</protein>
<name>A0A4T0WZ05_9ASCO</name>
<comment type="caution">
    <text evidence="1">The sequence shown here is derived from an EMBL/GenBank/DDBJ whole genome shotgun (WGS) entry which is preliminary data.</text>
</comment>
<organism evidence="1 2">
    <name type="scientific">Pichia inconspicua</name>
    <dbReference type="NCBI Taxonomy" id="52247"/>
    <lineage>
        <taxon>Eukaryota</taxon>
        <taxon>Fungi</taxon>
        <taxon>Dikarya</taxon>
        <taxon>Ascomycota</taxon>
        <taxon>Saccharomycotina</taxon>
        <taxon>Pichiomycetes</taxon>
        <taxon>Pichiales</taxon>
        <taxon>Pichiaceae</taxon>
        <taxon>Pichia</taxon>
    </lineage>
</organism>
<gene>
    <name evidence="1" type="ORF">CANINC_003915</name>
</gene>
<dbReference type="OrthoDB" id="310217at2759"/>
<evidence type="ECO:0000313" key="2">
    <source>
        <dbReference type="Proteomes" id="UP000307173"/>
    </source>
</evidence>
<dbReference type="STRING" id="52247.A0A4T0WZ05"/>
<proteinExistence type="predicted"/>
<reference evidence="1 2" key="1">
    <citation type="journal article" date="2019" name="Front. Genet.">
        <title>Whole-Genome Sequencing of the Opportunistic Yeast Pathogen Candida inconspicua Uncovers Its Hybrid Origin.</title>
        <authorList>
            <person name="Mixao V."/>
            <person name="Hansen A.P."/>
            <person name="Saus E."/>
            <person name="Boekhout T."/>
            <person name="Lass-Florl C."/>
            <person name="Gabaldon T."/>
        </authorList>
    </citation>
    <scope>NUCLEOTIDE SEQUENCE [LARGE SCALE GENOMIC DNA]</scope>
    <source>
        <strain evidence="1 2">CBS 180</strain>
    </source>
</reference>
<evidence type="ECO:0008006" key="3">
    <source>
        <dbReference type="Google" id="ProtNLM"/>
    </source>
</evidence>
<dbReference type="Proteomes" id="UP000307173">
    <property type="component" value="Unassembled WGS sequence"/>
</dbReference>
<keyword evidence="2" id="KW-1185">Reference proteome</keyword>
<dbReference type="InterPro" id="IPR011990">
    <property type="entry name" value="TPR-like_helical_dom_sf"/>
</dbReference>
<accession>A0A4T0WZ05</accession>
<dbReference type="AlphaFoldDB" id="A0A4T0WZ05"/>
<dbReference type="EMBL" id="SELW01000612">
    <property type="protein sequence ID" value="TID18174.1"/>
    <property type="molecule type" value="Genomic_DNA"/>
</dbReference>